<dbReference type="Proteomes" id="UP000017559">
    <property type="component" value="Unassembled WGS sequence"/>
</dbReference>
<dbReference type="PANTHER" id="PTHR35870:SF1">
    <property type="entry name" value="PROTEIN, PUTATIVE (AFU_ORTHOLOGUE AFUA_5G03330)-RELATED"/>
    <property type="match status" value="1"/>
</dbReference>
<organism evidence="2 3">
    <name type="scientific">Moniliophthora roreri (strain MCA 2997)</name>
    <name type="common">Cocoa frosty pod rot fungus</name>
    <name type="synonym">Crinipellis roreri</name>
    <dbReference type="NCBI Taxonomy" id="1381753"/>
    <lineage>
        <taxon>Eukaryota</taxon>
        <taxon>Fungi</taxon>
        <taxon>Dikarya</taxon>
        <taxon>Basidiomycota</taxon>
        <taxon>Agaricomycotina</taxon>
        <taxon>Agaricomycetes</taxon>
        <taxon>Agaricomycetidae</taxon>
        <taxon>Agaricales</taxon>
        <taxon>Marasmiineae</taxon>
        <taxon>Marasmiaceae</taxon>
        <taxon>Moniliophthora</taxon>
    </lineage>
</organism>
<dbReference type="InterPro" id="IPR025337">
    <property type="entry name" value="Questin_oxidase-like"/>
</dbReference>
<evidence type="ECO:0000313" key="3">
    <source>
        <dbReference type="Proteomes" id="UP000017559"/>
    </source>
</evidence>
<dbReference type="HOGENOM" id="CLU_019145_1_0_1"/>
<dbReference type="EMBL" id="AWSO01000721">
    <property type="protein sequence ID" value="ESK87934.1"/>
    <property type="molecule type" value="Genomic_DNA"/>
</dbReference>
<dbReference type="AlphaFoldDB" id="V2Y8D0"/>
<dbReference type="Pfam" id="PF14027">
    <property type="entry name" value="Questin_oxidase"/>
    <property type="match status" value="1"/>
</dbReference>
<name>V2Y8D0_MONRO</name>
<sequence length="478" mass="53694">MTTNSNNGAETKSFDLWPIPSSSHFPSTPEATQKLRELLKLNHKDWHIFYDEIGRHDHITHNLLALWSLGSNAEVLQSAYNLHVKLQSPIGGERTEQITKENVWDHLGDRAYYKAYLDFFTSAIRDLGPAAALEEYVFSEKANFGSKNKEGKYPEMLNRFLGGVLHAVIHVGYGAEFGLPGMWVEGLAQAAVNEASSGALTPPSLFEATESTASAKKDKNGVHAFTILTRVLKDKRFEIQFDNFFATFQSVMNQCGAACVEYTEDWLPSPNSLEMIQQKIQELEWALTLMCVVPGFQGEEKEYNADFLAMHFVTSSLFLRPLVSFLSPRSQVLLLRTYFSSCLAVWTILGRPQLDLEGFFASPLHPESSSVAKHKFALATNTSPNPWLDVFARAIVHPDDHVPKFQRAMYVYATRYGSTAGFFANTELSGAERIDGTLFVRGAWLTAKRLGREVDKVPKEICFWDRRGLRKGVVGDVY</sequence>
<gene>
    <name evidence="2" type="ORF">Moror_10885</name>
</gene>
<dbReference type="OrthoDB" id="10004862at2759"/>
<protein>
    <submittedName>
        <fullName evidence="2">Uncharacterized protein</fullName>
    </submittedName>
</protein>
<evidence type="ECO:0000256" key="1">
    <source>
        <dbReference type="ARBA" id="ARBA00023002"/>
    </source>
</evidence>
<keyword evidence="3" id="KW-1185">Reference proteome</keyword>
<accession>V2Y8D0</accession>
<keyword evidence="1" id="KW-0560">Oxidoreductase</keyword>
<dbReference type="KEGG" id="mrr:Moror_10885"/>
<dbReference type="GO" id="GO:0016491">
    <property type="term" value="F:oxidoreductase activity"/>
    <property type="evidence" value="ECO:0007669"/>
    <property type="project" value="UniProtKB-KW"/>
</dbReference>
<proteinExistence type="predicted"/>
<reference evidence="2 3" key="1">
    <citation type="journal article" date="2014" name="BMC Genomics">
        <title>Genome and secretome analysis of the hemibiotrophic fungal pathogen, Moniliophthora roreri, which causes frosty pod rot disease of cacao: mechanisms of the biotrophic and necrotrophic phases.</title>
        <authorList>
            <person name="Meinhardt L.W."/>
            <person name="Costa G.G.L."/>
            <person name="Thomazella D.P.T."/>
            <person name="Teixeira P.J.P.L."/>
            <person name="Carazzolle M.F."/>
            <person name="Schuster S.C."/>
            <person name="Carlson J.E."/>
            <person name="Guiltinan M.J."/>
            <person name="Mieczkowski P."/>
            <person name="Farmer A."/>
            <person name="Ramaraj T."/>
            <person name="Crozier J."/>
            <person name="Davis R.E."/>
            <person name="Shao J."/>
            <person name="Melnick R.L."/>
            <person name="Pereira G.A.G."/>
            <person name="Bailey B.A."/>
        </authorList>
    </citation>
    <scope>NUCLEOTIDE SEQUENCE [LARGE SCALE GENOMIC DNA]</scope>
    <source>
        <strain evidence="2 3">MCA 2997</strain>
    </source>
</reference>
<evidence type="ECO:0000313" key="2">
    <source>
        <dbReference type="EMBL" id="ESK87934.1"/>
    </source>
</evidence>
<dbReference type="PANTHER" id="PTHR35870">
    <property type="entry name" value="PROTEIN, PUTATIVE (AFU_ORTHOLOGUE AFUA_5G03330)-RELATED"/>
    <property type="match status" value="1"/>
</dbReference>
<comment type="caution">
    <text evidence="2">The sequence shown here is derived from an EMBL/GenBank/DDBJ whole genome shotgun (WGS) entry which is preliminary data.</text>
</comment>